<name>A0ABS3XD96_9ACTN</name>
<feature type="compositionally biased region" description="Polar residues" evidence="1">
    <location>
        <begin position="1"/>
        <end position="13"/>
    </location>
</feature>
<evidence type="ECO:0000256" key="1">
    <source>
        <dbReference type="SAM" id="MobiDB-lite"/>
    </source>
</evidence>
<gene>
    <name evidence="2" type="ORF">ITI46_16775</name>
</gene>
<evidence type="ECO:0000313" key="3">
    <source>
        <dbReference type="Proteomes" id="UP001519064"/>
    </source>
</evidence>
<evidence type="ECO:0000313" key="2">
    <source>
        <dbReference type="EMBL" id="MBO8193306.1"/>
    </source>
</evidence>
<accession>A0ABS3XD96</accession>
<feature type="region of interest" description="Disordered" evidence="1">
    <location>
        <begin position="84"/>
        <end position="113"/>
    </location>
</feature>
<keyword evidence="3" id="KW-1185">Reference proteome</keyword>
<sequence>MGVTASFRSVTDQQMDRARQDPSYAARLLDETPEGDETPLRSNLSVQQRTFYIERFSLEQWEDLVYDAPVNVFLGEEYVDLNWDYGEEEEDDEEEEEGGEEEEDDGLDEDDGSQAMELTASLIAELADWLSGVRFEDVYDGPGQDEFLKGDFEEFRTFILAVAKRGEGALFHFA</sequence>
<organism evidence="2 3">
    <name type="scientific">Streptomyces oryzae</name>
    <dbReference type="NCBI Taxonomy" id="1434886"/>
    <lineage>
        <taxon>Bacteria</taxon>
        <taxon>Bacillati</taxon>
        <taxon>Actinomycetota</taxon>
        <taxon>Actinomycetes</taxon>
        <taxon>Kitasatosporales</taxon>
        <taxon>Streptomycetaceae</taxon>
        <taxon>Streptomyces</taxon>
    </lineage>
</organism>
<proteinExistence type="predicted"/>
<dbReference type="RefSeq" id="WP_209240362.1">
    <property type="nucleotide sequence ID" value="NZ_JADKMA010000077.1"/>
</dbReference>
<dbReference type="Proteomes" id="UP001519064">
    <property type="component" value="Unassembled WGS sequence"/>
</dbReference>
<comment type="caution">
    <text evidence="2">The sequence shown here is derived from an EMBL/GenBank/DDBJ whole genome shotgun (WGS) entry which is preliminary data.</text>
</comment>
<feature type="compositionally biased region" description="Acidic residues" evidence="1">
    <location>
        <begin position="85"/>
        <end position="112"/>
    </location>
</feature>
<feature type="region of interest" description="Disordered" evidence="1">
    <location>
        <begin position="1"/>
        <end position="44"/>
    </location>
</feature>
<dbReference type="EMBL" id="JADKMA010000077">
    <property type="protein sequence ID" value="MBO8193306.1"/>
    <property type="molecule type" value="Genomic_DNA"/>
</dbReference>
<protein>
    <submittedName>
        <fullName evidence="2">Uncharacterized protein</fullName>
    </submittedName>
</protein>
<reference evidence="2 3" key="1">
    <citation type="submission" date="2020-11" db="EMBL/GenBank/DDBJ databases">
        <title>Streptomyces spirodelae sp. nov., isolated from duckweed.</title>
        <authorList>
            <person name="Saimee Y."/>
            <person name="Duangmal K."/>
        </authorList>
    </citation>
    <scope>NUCLEOTIDE SEQUENCE [LARGE SCALE GENOMIC DNA]</scope>
    <source>
        <strain evidence="2 3">S16-07</strain>
    </source>
</reference>